<dbReference type="GO" id="GO:0016020">
    <property type="term" value="C:membrane"/>
    <property type="evidence" value="ECO:0007669"/>
    <property type="project" value="TreeGrafter"/>
</dbReference>
<keyword evidence="3 4" id="KW-0443">Lipid metabolism</keyword>
<dbReference type="InterPro" id="IPR045217">
    <property type="entry name" value="PNPLA8-like"/>
</dbReference>
<dbReference type="EMBL" id="OA883085">
    <property type="protein sequence ID" value="CAD7277883.1"/>
    <property type="molecule type" value="Genomic_DNA"/>
</dbReference>
<gene>
    <name evidence="6" type="ORF">NMOB1V02_LOCUS5603</name>
</gene>
<dbReference type="AlphaFoldDB" id="A0A7R9GEG4"/>
<dbReference type="PANTHER" id="PTHR24185">
    <property type="entry name" value="CALCIUM-INDEPENDENT PHOSPHOLIPASE A2-GAMMA"/>
    <property type="match status" value="1"/>
</dbReference>
<dbReference type="CDD" id="cd07211">
    <property type="entry name" value="Pat_PNPLA8"/>
    <property type="match status" value="1"/>
</dbReference>
<evidence type="ECO:0000259" key="5">
    <source>
        <dbReference type="PROSITE" id="PS51635"/>
    </source>
</evidence>
<feature type="active site" description="Proton acceptor" evidence="4">
    <location>
        <position position="447"/>
    </location>
</feature>
<dbReference type="PANTHER" id="PTHR24185:SF1">
    <property type="entry name" value="CALCIUM-INDEPENDENT PHOSPHOLIPASE A2-GAMMA"/>
    <property type="match status" value="1"/>
</dbReference>
<dbReference type="SUPFAM" id="SSF52151">
    <property type="entry name" value="FabD/lysophospholipase-like"/>
    <property type="match status" value="1"/>
</dbReference>
<dbReference type="OrthoDB" id="630895at2759"/>
<dbReference type="GO" id="GO:0016042">
    <property type="term" value="P:lipid catabolic process"/>
    <property type="evidence" value="ECO:0007669"/>
    <property type="project" value="UniProtKB-UniRule"/>
</dbReference>
<feature type="active site" description="Nucleophile" evidence="4">
    <location>
        <position position="302"/>
    </location>
</feature>
<feature type="domain" description="PNPLA" evidence="5">
    <location>
        <begin position="264"/>
        <end position="460"/>
    </location>
</feature>
<dbReference type="InterPro" id="IPR016035">
    <property type="entry name" value="Acyl_Trfase/lysoPLipase"/>
</dbReference>
<evidence type="ECO:0000256" key="3">
    <source>
        <dbReference type="ARBA" id="ARBA00023098"/>
    </source>
</evidence>
<keyword evidence="1 4" id="KW-0378">Hydrolase</keyword>
<reference evidence="6" key="1">
    <citation type="submission" date="2020-11" db="EMBL/GenBank/DDBJ databases">
        <authorList>
            <person name="Tran Van P."/>
        </authorList>
    </citation>
    <scope>NUCLEOTIDE SEQUENCE</scope>
</reference>
<protein>
    <recommendedName>
        <fullName evidence="5">PNPLA domain-containing protein</fullName>
    </recommendedName>
</protein>
<dbReference type="EMBL" id="CAJPEX010001048">
    <property type="protein sequence ID" value="CAG0918035.1"/>
    <property type="molecule type" value="Genomic_DNA"/>
</dbReference>
<evidence type="ECO:0000313" key="6">
    <source>
        <dbReference type="EMBL" id="CAD7277883.1"/>
    </source>
</evidence>
<dbReference type="PROSITE" id="PS51635">
    <property type="entry name" value="PNPLA"/>
    <property type="match status" value="1"/>
</dbReference>
<evidence type="ECO:0000313" key="7">
    <source>
        <dbReference type="Proteomes" id="UP000678499"/>
    </source>
</evidence>
<sequence length="608" mass="68316">MVGKEIHVPFRNFAVLKKLKTICLEVLGRVPTLETATTVHLPTENAARPKQRDYLSRENVSGDRSWMSSFLPLASEIVERPMKLSHVRDRLRLHGSVPPSRMFSNRESAGEAPPVPVQPSPGPLTTYGLGRILKEIARVPSMFYRTKHEKSVREGRKIRRGLLIPTGGSTVGTLSDLYLVGENLVKSLQIPSDDHWKRSKIKSLITLVKDHPEILLFLCEIGGTKAILRALSQTKSPGLQEDCRIALAIMGHTFPVKGNGIKILALDGGGTRGVIVVEVLKAIERETGKATHELFDYIVGVSTGAILTTLLGPMRRNLDECEDLYMSLCKELFSDPGWWGTGRLFMSHSLYDTAVWEQLLIDYIGDLSFEESAADPDCPKTGIVSAVVRKGLPTTFVFRNYTIRPGYQSRFAGNVGLKYKYREAVRASSAAPGIFKEVILDNEIHVDGGTNCNNPTAVAIHECYNLWPDQPIQTVVSIGNGLWDEFVMSDLRPNARLVDARAEASSLWDKLSVFFNSATDTERVHITLKDLLPRNVYFRFNPYMSENIRLDESDPIKLEKLQEETVTYLKRNRRKLDRIVESLMQDKPNLTFPYGRNHVDPLSIRRHL</sequence>
<keyword evidence="2 4" id="KW-0442">Lipid degradation</keyword>
<name>A0A7R9GEG4_9CRUS</name>
<dbReference type="Proteomes" id="UP000678499">
    <property type="component" value="Unassembled WGS sequence"/>
</dbReference>
<dbReference type="Pfam" id="PF01734">
    <property type="entry name" value="Patatin"/>
    <property type="match status" value="1"/>
</dbReference>
<keyword evidence="7" id="KW-1185">Reference proteome</keyword>
<evidence type="ECO:0000256" key="1">
    <source>
        <dbReference type="ARBA" id="ARBA00022801"/>
    </source>
</evidence>
<proteinExistence type="predicted"/>
<dbReference type="InterPro" id="IPR002641">
    <property type="entry name" value="PNPLA_dom"/>
</dbReference>
<feature type="short sequence motif" description="DGA/G" evidence="4">
    <location>
        <begin position="447"/>
        <end position="449"/>
    </location>
</feature>
<accession>A0A7R9GEG4</accession>
<dbReference type="GO" id="GO:0047499">
    <property type="term" value="F:calcium-independent phospholipase A2 activity"/>
    <property type="evidence" value="ECO:0007669"/>
    <property type="project" value="TreeGrafter"/>
</dbReference>
<evidence type="ECO:0000256" key="4">
    <source>
        <dbReference type="PROSITE-ProRule" id="PRU01161"/>
    </source>
</evidence>
<evidence type="ECO:0000256" key="2">
    <source>
        <dbReference type="ARBA" id="ARBA00022963"/>
    </source>
</evidence>
<feature type="short sequence motif" description="GXGXXG" evidence="4">
    <location>
        <begin position="268"/>
        <end position="273"/>
    </location>
</feature>
<feature type="short sequence motif" description="GXSXG" evidence="4">
    <location>
        <begin position="300"/>
        <end position="304"/>
    </location>
</feature>
<dbReference type="Gene3D" id="3.40.1090.10">
    <property type="entry name" value="Cytosolic phospholipase A2 catalytic domain"/>
    <property type="match status" value="1"/>
</dbReference>
<dbReference type="GO" id="GO:0019369">
    <property type="term" value="P:arachidonate metabolic process"/>
    <property type="evidence" value="ECO:0007669"/>
    <property type="project" value="TreeGrafter"/>
</dbReference>
<organism evidence="6">
    <name type="scientific">Notodromas monacha</name>
    <dbReference type="NCBI Taxonomy" id="399045"/>
    <lineage>
        <taxon>Eukaryota</taxon>
        <taxon>Metazoa</taxon>
        <taxon>Ecdysozoa</taxon>
        <taxon>Arthropoda</taxon>
        <taxon>Crustacea</taxon>
        <taxon>Oligostraca</taxon>
        <taxon>Ostracoda</taxon>
        <taxon>Podocopa</taxon>
        <taxon>Podocopida</taxon>
        <taxon>Cypridocopina</taxon>
        <taxon>Cypridoidea</taxon>
        <taxon>Cyprididae</taxon>
        <taxon>Notodromas</taxon>
    </lineage>
</organism>